<dbReference type="SUPFAM" id="SSF53474">
    <property type="entry name" value="alpha/beta-Hydrolases"/>
    <property type="match status" value="1"/>
</dbReference>
<sequence length="261" mass="28356">MGPALRELGTRVLPDFPSDVSSDTSSCQRPVVIVLHGVLRSRTSTSRLSRAIAQNSNWEVHSLSYPSTRQPLLELARGIAKQVQDIAGTGQPVWAVTHSMGAIVLRFIMGLPETGGVRWHGCIMIAPPNQGSRSARKFSKIFGFKLGFRIIWGQATLQLAEETSKRQTPWPDPPMPCGIIAGTRSLAWGSPVSWLTAPFCMLPGTSDGTVQLGETVMTAPNDLVTHDASHSYLPQDPEVAALVIHFLQHGRFPPHAQRPSA</sequence>
<gene>
    <name evidence="1" type="ORF">WJX84_003863</name>
</gene>
<dbReference type="PANTHER" id="PTHR37946">
    <property type="entry name" value="SLL1969 PROTEIN"/>
    <property type="match status" value="1"/>
</dbReference>
<name>A0AAW1SD00_9CHLO</name>
<keyword evidence="2" id="KW-1185">Reference proteome</keyword>
<dbReference type="PANTHER" id="PTHR37946:SF1">
    <property type="entry name" value="SLL1969 PROTEIN"/>
    <property type="match status" value="1"/>
</dbReference>
<comment type="caution">
    <text evidence="1">The sequence shown here is derived from an EMBL/GenBank/DDBJ whole genome shotgun (WGS) entry which is preliminary data.</text>
</comment>
<accession>A0AAW1SD00</accession>
<dbReference type="AlphaFoldDB" id="A0AAW1SD00"/>
<evidence type="ECO:0008006" key="3">
    <source>
        <dbReference type="Google" id="ProtNLM"/>
    </source>
</evidence>
<dbReference type="Gene3D" id="3.40.50.1820">
    <property type="entry name" value="alpha/beta hydrolase"/>
    <property type="match status" value="1"/>
</dbReference>
<evidence type="ECO:0000313" key="1">
    <source>
        <dbReference type="EMBL" id="KAK9843852.1"/>
    </source>
</evidence>
<proteinExistence type="predicted"/>
<reference evidence="1 2" key="1">
    <citation type="journal article" date="2024" name="Nat. Commun.">
        <title>Phylogenomics reveals the evolutionary origins of lichenization in chlorophyte algae.</title>
        <authorList>
            <person name="Puginier C."/>
            <person name="Libourel C."/>
            <person name="Otte J."/>
            <person name="Skaloud P."/>
            <person name="Haon M."/>
            <person name="Grisel S."/>
            <person name="Petersen M."/>
            <person name="Berrin J.G."/>
            <person name="Delaux P.M."/>
            <person name="Dal Grande F."/>
            <person name="Keller J."/>
        </authorList>
    </citation>
    <scope>NUCLEOTIDE SEQUENCE [LARGE SCALE GENOMIC DNA]</scope>
    <source>
        <strain evidence="1 2">SAG 2523</strain>
    </source>
</reference>
<protein>
    <recommendedName>
        <fullName evidence="3">AB hydrolase-1 domain-containing protein</fullName>
    </recommendedName>
</protein>
<organism evidence="1 2">
    <name type="scientific">Apatococcus fuscideae</name>
    <dbReference type="NCBI Taxonomy" id="2026836"/>
    <lineage>
        <taxon>Eukaryota</taxon>
        <taxon>Viridiplantae</taxon>
        <taxon>Chlorophyta</taxon>
        <taxon>core chlorophytes</taxon>
        <taxon>Trebouxiophyceae</taxon>
        <taxon>Chlorellales</taxon>
        <taxon>Chlorellaceae</taxon>
        <taxon>Apatococcus</taxon>
    </lineage>
</organism>
<dbReference type="Proteomes" id="UP001485043">
    <property type="component" value="Unassembled WGS sequence"/>
</dbReference>
<dbReference type="InterPro" id="IPR029058">
    <property type="entry name" value="AB_hydrolase_fold"/>
</dbReference>
<evidence type="ECO:0000313" key="2">
    <source>
        <dbReference type="Proteomes" id="UP001485043"/>
    </source>
</evidence>
<dbReference type="EMBL" id="JALJOV010001675">
    <property type="protein sequence ID" value="KAK9843852.1"/>
    <property type="molecule type" value="Genomic_DNA"/>
</dbReference>